<evidence type="ECO:0000313" key="4">
    <source>
        <dbReference type="EMBL" id="MDI9258911.1"/>
    </source>
</evidence>
<keyword evidence="1 4" id="KW-0378">Hydrolase</keyword>
<dbReference type="EC" id="3.5.1.28" evidence="4"/>
<dbReference type="Gene3D" id="3.40.630.40">
    <property type="entry name" value="Zn-dependent exopeptidases"/>
    <property type="match status" value="1"/>
</dbReference>
<accession>A0ABT6XUZ8</accession>
<reference evidence="4 5" key="1">
    <citation type="submission" date="2023-04" db="EMBL/GenBank/DDBJ databases">
        <title>A. sendaiensis sub sp. chiapanensis a novel subspecie with specific adaptation in bacterial cell wall isolated from an active volcano.</title>
        <authorList>
            <person name="Alvarez Gutierrez P.E."/>
            <person name="Ortiz Cortes L.Y."/>
        </authorList>
    </citation>
    <scope>NUCLEOTIDE SEQUENCE [LARGE SCALE GENOMIC DNA]</scope>
    <source>
        <strain evidence="4 5">PA2</strain>
    </source>
</reference>
<comment type="caution">
    <text evidence="4">The sequence shown here is derived from an EMBL/GenBank/DDBJ whole genome shotgun (WGS) entry which is preliminary data.</text>
</comment>
<protein>
    <submittedName>
        <fullName evidence="4">N-acetylmuramoyl-L-alanine amidase</fullName>
        <ecNumber evidence="4">3.5.1.28</ecNumber>
    </submittedName>
</protein>
<dbReference type="PANTHER" id="PTHR30404:SF0">
    <property type="entry name" value="N-ACETYLMURAMOYL-L-ALANINE AMIDASE AMIC"/>
    <property type="match status" value="1"/>
</dbReference>
<dbReference type="RefSeq" id="WP_283202513.1">
    <property type="nucleotide sequence ID" value="NZ_JASGCB010000002.1"/>
</dbReference>
<evidence type="ECO:0000259" key="3">
    <source>
        <dbReference type="SMART" id="SM00646"/>
    </source>
</evidence>
<feature type="chain" id="PRO_5045722736" evidence="2">
    <location>
        <begin position="26"/>
        <end position="263"/>
    </location>
</feature>
<dbReference type="InterPro" id="IPR002508">
    <property type="entry name" value="MurNAc-LAA_cat"/>
</dbReference>
<dbReference type="Pfam" id="PF01520">
    <property type="entry name" value="Amidase_3"/>
    <property type="match status" value="1"/>
</dbReference>
<keyword evidence="5" id="KW-1185">Reference proteome</keyword>
<evidence type="ECO:0000256" key="2">
    <source>
        <dbReference type="SAM" id="SignalP"/>
    </source>
</evidence>
<dbReference type="PANTHER" id="PTHR30404">
    <property type="entry name" value="N-ACETYLMURAMOYL-L-ALANINE AMIDASE"/>
    <property type="match status" value="1"/>
</dbReference>
<keyword evidence="2" id="KW-0732">Signal</keyword>
<proteinExistence type="predicted"/>
<sequence>MRGKQTHVPLAFAAMAMLVGATSIAVPARDAQAAWFRPLQHKVNAGVQATGIQGKVIVVDAGHGGRDSGARGVGGVEEKDITLAVALKLARYLQQGGAVVVMTRTADTDLATERDRAMKQRHLGDLRGRLNVVRRQRVDAFVSIHCNSAPSPDWRGAQVLYLKTNPHAKQLATVMQEAFRAELLPTHRDVQSNRTLFLLKRIQGPTVLAEIGFISNPEEARALATEAYQERVAFAMYQALVRYFSDPALAQVPPDGGLVHRRE</sequence>
<dbReference type="CDD" id="cd02696">
    <property type="entry name" value="MurNAc-LAA"/>
    <property type="match status" value="1"/>
</dbReference>
<dbReference type="SUPFAM" id="SSF53187">
    <property type="entry name" value="Zn-dependent exopeptidases"/>
    <property type="match status" value="1"/>
</dbReference>
<evidence type="ECO:0000313" key="5">
    <source>
        <dbReference type="Proteomes" id="UP001529245"/>
    </source>
</evidence>
<evidence type="ECO:0000256" key="1">
    <source>
        <dbReference type="ARBA" id="ARBA00022801"/>
    </source>
</evidence>
<dbReference type="Proteomes" id="UP001529245">
    <property type="component" value="Unassembled WGS sequence"/>
</dbReference>
<dbReference type="GO" id="GO:0008745">
    <property type="term" value="F:N-acetylmuramoyl-L-alanine amidase activity"/>
    <property type="evidence" value="ECO:0007669"/>
    <property type="project" value="UniProtKB-EC"/>
</dbReference>
<dbReference type="InterPro" id="IPR050695">
    <property type="entry name" value="N-acetylmuramoyl_amidase_3"/>
</dbReference>
<dbReference type="SMART" id="SM00646">
    <property type="entry name" value="Ami_3"/>
    <property type="match status" value="1"/>
</dbReference>
<organism evidence="4 5">
    <name type="scientific">Alicyclobacillus sendaiensis PA2</name>
    <dbReference type="NCBI Taxonomy" id="3029425"/>
    <lineage>
        <taxon>Bacteria</taxon>
        <taxon>Bacillati</taxon>
        <taxon>Bacillota</taxon>
        <taxon>Bacilli</taxon>
        <taxon>Bacillales</taxon>
        <taxon>Alicyclobacillaceae</taxon>
        <taxon>Alicyclobacillus</taxon>
    </lineage>
</organism>
<name>A0ABT6XUZ8_ALISE</name>
<dbReference type="EMBL" id="JASGCB010000002">
    <property type="protein sequence ID" value="MDI9258911.1"/>
    <property type="molecule type" value="Genomic_DNA"/>
</dbReference>
<feature type="domain" description="MurNAc-LAA" evidence="3">
    <location>
        <begin position="130"/>
        <end position="241"/>
    </location>
</feature>
<gene>
    <name evidence="4" type="ORF">QID03_01770</name>
</gene>
<feature type="signal peptide" evidence="2">
    <location>
        <begin position="1"/>
        <end position="25"/>
    </location>
</feature>